<dbReference type="EMBL" id="JAWHQM010000066">
    <property type="protein sequence ID" value="KAK5636322.1"/>
    <property type="molecule type" value="Genomic_DNA"/>
</dbReference>
<feature type="region of interest" description="Disordered" evidence="1">
    <location>
        <begin position="14"/>
        <end position="72"/>
    </location>
</feature>
<proteinExistence type="predicted"/>
<feature type="compositionally biased region" description="Gly residues" evidence="1">
    <location>
        <begin position="53"/>
        <end position="62"/>
    </location>
</feature>
<dbReference type="AlphaFoldDB" id="A0AAN7ZAE0"/>
<comment type="caution">
    <text evidence="2">The sequence shown here is derived from an EMBL/GenBank/DDBJ whole genome shotgun (WGS) entry which is preliminary data.</text>
</comment>
<evidence type="ECO:0000256" key="1">
    <source>
        <dbReference type="SAM" id="MobiDB-lite"/>
    </source>
</evidence>
<gene>
    <name evidence="2" type="ORF">RRF57_012035</name>
</gene>
<protein>
    <submittedName>
        <fullName evidence="2">Uncharacterized protein</fullName>
    </submittedName>
</protein>
<feature type="compositionally biased region" description="Polar residues" evidence="1">
    <location>
        <begin position="14"/>
        <end position="24"/>
    </location>
</feature>
<evidence type="ECO:0000313" key="2">
    <source>
        <dbReference type="EMBL" id="KAK5636322.1"/>
    </source>
</evidence>
<accession>A0AAN7ZAE0</accession>
<name>A0AAN7ZAE0_9PEZI</name>
<dbReference type="Proteomes" id="UP001305414">
    <property type="component" value="Unassembled WGS sequence"/>
</dbReference>
<evidence type="ECO:0000313" key="3">
    <source>
        <dbReference type="Proteomes" id="UP001305414"/>
    </source>
</evidence>
<organism evidence="2 3">
    <name type="scientific">Xylaria bambusicola</name>
    <dbReference type="NCBI Taxonomy" id="326684"/>
    <lineage>
        <taxon>Eukaryota</taxon>
        <taxon>Fungi</taxon>
        <taxon>Dikarya</taxon>
        <taxon>Ascomycota</taxon>
        <taxon>Pezizomycotina</taxon>
        <taxon>Sordariomycetes</taxon>
        <taxon>Xylariomycetidae</taxon>
        <taxon>Xylariales</taxon>
        <taxon>Xylariaceae</taxon>
        <taxon>Xylaria</taxon>
    </lineage>
</organism>
<keyword evidence="3" id="KW-1185">Reference proteome</keyword>
<sequence length="93" mass="9813">MATWVCRPVRLKSSSINSSETSAKYSWPRSEQKEDIQDSGVPDDEDIMMAAEGGKGGSGRGQGPKQDRGDGVGVGIGLEARFGLVDVALEGSR</sequence>
<reference evidence="2 3" key="1">
    <citation type="submission" date="2023-10" db="EMBL/GenBank/DDBJ databases">
        <title>Draft genome sequence of Xylaria bambusicola isolate GMP-LS, the root and basal stem rot pathogen of sugarcane in Indonesia.</title>
        <authorList>
            <person name="Selvaraj P."/>
            <person name="Muralishankar V."/>
            <person name="Muruganantham S."/>
            <person name="Sp S."/>
            <person name="Haryani S."/>
            <person name="Lau K.J.X."/>
            <person name="Naqvi N.I."/>
        </authorList>
    </citation>
    <scope>NUCLEOTIDE SEQUENCE [LARGE SCALE GENOMIC DNA]</scope>
    <source>
        <strain evidence="2">GMP-LS</strain>
    </source>
</reference>